<organism evidence="1 2">
    <name type="scientific">Yersinia enterocolitica</name>
    <dbReference type="NCBI Taxonomy" id="630"/>
    <lineage>
        <taxon>Bacteria</taxon>
        <taxon>Pseudomonadati</taxon>
        <taxon>Pseudomonadota</taxon>
        <taxon>Gammaproteobacteria</taxon>
        <taxon>Enterobacterales</taxon>
        <taxon>Yersiniaceae</taxon>
        <taxon>Yersinia</taxon>
    </lineage>
</organism>
<sequence length="64" mass="6665">MAEKTDAPIVASSTTKATSSGPGFILVVRNAFADYDIGQEITDTGAITDILSGELACYVIKRAV</sequence>
<comment type="caution">
    <text evidence="1">The sequence shown here is derived from an EMBL/GenBank/DDBJ whole genome shotgun (WGS) entry which is preliminary data.</text>
</comment>
<evidence type="ECO:0000313" key="1">
    <source>
        <dbReference type="EMBL" id="CNE48720.1"/>
    </source>
</evidence>
<name>A0ABM9S983_YEREN</name>
<proteinExistence type="predicted"/>
<keyword evidence="2" id="KW-1185">Reference proteome</keyword>
<accession>A0ABM9S983</accession>
<protein>
    <submittedName>
        <fullName evidence="1">Uncharacterized protein</fullName>
    </submittedName>
</protein>
<dbReference type="RefSeq" id="WP_050156782.1">
    <property type="nucleotide sequence ID" value="NZ_CPXJ01000061.1"/>
</dbReference>
<dbReference type="Proteomes" id="UP000041601">
    <property type="component" value="Unassembled WGS sequence"/>
</dbReference>
<dbReference type="EMBL" id="CPXJ01000061">
    <property type="protein sequence ID" value="CNE48720.1"/>
    <property type="molecule type" value="Genomic_DNA"/>
</dbReference>
<reference evidence="1 2" key="1">
    <citation type="submission" date="2015-03" db="EMBL/GenBank/DDBJ databases">
        <authorList>
            <consortium name="Pathogen Informatics"/>
            <person name="Murphy D."/>
        </authorList>
    </citation>
    <scope>NUCLEOTIDE SEQUENCE [LARGE SCALE GENOMIC DNA]</scope>
    <source>
        <strain evidence="1 2">IP05342</strain>
    </source>
</reference>
<evidence type="ECO:0000313" key="2">
    <source>
        <dbReference type="Proteomes" id="UP000041601"/>
    </source>
</evidence>
<gene>
    <name evidence="1" type="ORF">ERS137959_03910</name>
</gene>